<comment type="caution">
    <text evidence="2">The sequence shown here is derived from an EMBL/GenBank/DDBJ whole genome shotgun (WGS) entry which is preliminary data.</text>
</comment>
<dbReference type="GO" id="GO:0016740">
    <property type="term" value="F:transferase activity"/>
    <property type="evidence" value="ECO:0007669"/>
    <property type="project" value="UniProtKB-KW"/>
</dbReference>
<dbReference type="Proteomes" id="UP000580474">
    <property type="component" value="Unassembled WGS sequence"/>
</dbReference>
<dbReference type="PANTHER" id="PTHR43646">
    <property type="entry name" value="GLYCOSYLTRANSFERASE"/>
    <property type="match status" value="1"/>
</dbReference>
<proteinExistence type="predicted"/>
<dbReference type="AlphaFoldDB" id="A0A840NEY9"/>
<evidence type="ECO:0000313" key="2">
    <source>
        <dbReference type="EMBL" id="MBB5068798.1"/>
    </source>
</evidence>
<evidence type="ECO:0000313" key="3">
    <source>
        <dbReference type="Proteomes" id="UP000580474"/>
    </source>
</evidence>
<gene>
    <name evidence="2" type="ORF">BJ969_001886</name>
</gene>
<dbReference type="InterPro" id="IPR023981">
    <property type="entry name" value="MftF"/>
</dbReference>
<dbReference type="PANTHER" id="PTHR43646:SF6">
    <property type="entry name" value="PRE-MYCOFACTOCIN GLYCOSYLTRANSFERASE"/>
    <property type="match status" value="1"/>
</dbReference>
<sequence length="451" mass="47805">MTAPVPAGTRLVADSSLRRTGDGRVLLGGSPVRLLRVGETAARLIDQWLDGEPVRSGGALARRLIEAGLAHPEPPPGTLGPADVTAVIPVKDDPAGLAALLAATEELPSRIVVDDGSTPPVPEAALRHRAPRGPAAARNAGWRRATTELVAFLDADALPEPGWLDPLLRHFADPAVRAVAPRVRGARTGGRIAAYEADRCGLDLGTTAAAVRPMSRVSYVPSAALVVRRDSLDDVGGFDEALRFGEDVDLVWRLLADGGSVRYAPESVVRHRARPRLRAWLRQRFDYGGSAAPLSRRHPGSLSCARLSAWSAASWTALAAGRPVLSAALAVAGASALPRKLRAHGVPDWESWRLAALAHLGAGRLLAEAVRRDWWPLLALPALVNRRARLVLLAALLPCLLDALRGPRPTPSWLALRVLDDLAYGAGVWAGCARHRTPAALLPRLTGGSAR</sequence>
<organism evidence="2 3">
    <name type="scientific">Saccharopolyspora gloriosae</name>
    <dbReference type="NCBI Taxonomy" id="455344"/>
    <lineage>
        <taxon>Bacteria</taxon>
        <taxon>Bacillati</taxon>
        <taxon>Actinomycetota</taxon>
        <taxon>Actinomycetes</taxon>
        <taxon>Pseudonocardiales</taxon>
        <taxon>Pseudonocardiaceae</taxon>
        <taxon>Saccharopolyspora</taxon>
    </lineage>
</organism>
<reference evidence="2 3" key="1">
    <citation type="submission" date="2020-08" db="EMBL/GenBank/DDBJ databases">
        <title>Sequencing the genomes of 1000 actinobacteria strains.</title>
        <authorList>
            <person name="Klenk H.-P."/>
        </authorList>
    </citation>
    <scope>NUCLEOTIDE SEQUENCE [LARGE SCALE GENOMIC DNA]</scope>
    <source>
        <strain evidence="2 3">DSM 45582</strain>
    </source>
</reference>
<dbReference type="NCBIfam" id="TIGR03965">
    <property type="entry name" value="mycofact_glyco"/>
    <property type="match status" value="1"/>
</dbReference>
<protein>
    <submittedName>
        <fullName evidence="2">Mycofactocin system glycosyltransferase</fullName>
    </submittedName>
</protein>
<dbReference type="SUPFAM" id="SSF53448">
    <property type="entry name" value="Nucleotide-diphospho-sugar transferases"/>
    <property type="match status" value="1"/>
</dbReference>
<feature type="domain" description="Glycosyltransferase 2-like" evidence="1">
    <location>
        <begin position="98"/>
        <end position="232"/>
    </location>
</feature>
<dbReference type="RefSeq" id="WP_221315761.1">
    <property type="nucleotide sequence ID" value="NZ_JACHIV010000001.1"/>
</dbReference>
<keyword evidence="2" id="KW-0808">Transferase</keyword>
<dbReference type="InterPro" id="IPR029044">
    <property type="entry name" value="Nucleotide-diphossugar_trans"/>
</dbReference>
<keyword evidence="3" id="KW-1185">Reference proteome</keyword>
<accession>A0A840NEY9</accession>
<dbReference type="Pfam" id="PF00535">
    <property type="entry name" value="Glycos_transf_2"/>
    <property type="match status" value="1"/>
</dbReference>
<dbReference type="Gene3D" id="3.90.550.10">
    <property type="entry name" value="Spore Coat Polysaccharide Biosynthesis Protein SpsA, Chain A"/>
    <property type="match status" value="1"/>
</dbReference>
<evidence type="ECO:0000259" key="1">
    <source>
        <dbReference type="Pfam" id="PF00535"/>
    </source>
</evidence>
<dbReference type="EMBL" id="JACHIV010000001">
    <property type="protein sequence ID" value="MBB5068798.1"/>
    <property type="molecule type" value="Genomic_DNA"/>
</dbReference>
<dbReference type="InterPro" id="IPR001173">
    <property type="entry name" value="Glyco_trans_2-like"/>
</dbReference>
<name>A0A840NEY9_9PSEU</name>